<evidence type="ECO:0000313" key="1">
    <source>
        <dbReference type="EMBL" id="KMK08523.1"/>
    </source>
</evidence>
<dbReference type="Proteomes" id="UP000036196">
    <property type="component" value="Unassembled WGS sequence"/>
</dbReference>
<gene>
    <name evidence="1" type="ORF">ABW06_24595</name>
</gene>
<keyword evidence="2" id="KW-1185">Reference proteome</keyword>
<proteinExistence type="predicted"/>
<reference evidence="1 2" key="1">
    <citation type="submission" date="2015-05" db="EMBL/GenBank/DDBJ databases">
        <title>Genome sequences of Pluralibacter gergoviae.</title>
        <authorList>
            <person name="Greninger A.L."/>
            <person name="Miller S."/>
        </authorList>
    </citation>
    <scope>NUCLEOTIDE SEQUENCE [LARGE SCALE GENOMIC DNA]</scope>
    <source>
        <strain evidence="1 2">JS81F13</strain>
    </source>
</reference>
<comment type="caution">
    <text evidence="1">The sequence shown here is derived from an EMBL/GenBank/DDBJ whole genome shotgun (WGS) entry which is preliminary data.</text>
</comment>
<dbReference type="EMBL" id="LDZF01000046">
    <property type="protein sequence ID" value="KMK08523.1"/>
    <property type="molecule type" value="Genomic_DNA"/>
</dbReference>
<dbReference type="AlphaFoldDB" id="A0A0J5KLW1"/>
<accession>A0A0J5KLW1</accession>
<name>A0A0J5KLW1_PLUGE</name>
<protein>
    <submittedName>
        <fullName evidence="1">Phage tail assembly protein</fullName>
    </submittedName>
</protein>
<sequence length="205" mass="21035">MKEIMVSIELGSTLGKKFGKTHRRLIGKTGEAAQALAKTLPGFERFMISSQARGLTYAVFQGRQNIGEDELGLPITGEVIRIVPVIIGSKKAGLFQTILGAALISVAAFASGGMALGFAGGTAFAGGWGMAAAVGASMALGGIVQMLSPQPKGLASKQDSENKASYAFGSVTNTTAQGNPVPLGYGKRRIGGAIISAGIYVEDKQ</sequence>
<organism evidence="1 2">
    <name type="scientific">Pluralibacter gergoviae</name>
    <name type="common">Enterobacter gergoviae</name>
    <dbReference type="NCBI Taxonomy" id="61647"/>
    <lineage>
        <taxon>Bacteria</taxon>
        <taxon>Pseudomonadati</taxon>
        <taxon>Pseudomonadota</taxon>
        <taxon>Gammaproteobacteria</taxon>
        <taxon>Enterobacterales</taxon>
        <taxon>Enterobacteriaceae</taxon>
        <taxon>Pluralibacter</taxon>
    </lineage>
</organism>
<dbReference type="PATRIC" id="fig|61647.15.peg.4136"/>
<dbReference type="RefSeq" id="WP_048281078.1">
    <property type="nucleotide sequence ID" value="NZ_LDZF01000046.1"/>
</dbReference>
<evidence type="ECO:0000313" key="2">
    <source>
        <dbReference type="Proteomes" id="UP000036196"/>
    </source>
</evidence>